<dbReference type="GO" id="GO:0043590">
    <property type="term" value="C:bacterial nucleoid"/>
    <property type="evidence" value="ECO:0007669"/>
    <property type="project" value="TreeGrafter"/>
</dbReference>
<sequence>MRSYKLEAVVLSKKRIGEADAVVKVYSREMGKLTLIAKGVRKLKSRKRGSLDNFSHVGLSVSRTYGIHIIDEATLIESFSNWKKDLKRVSIAYYISEVIDKLTGEGEKNEAVFDYLLNTLVLLKAVKSLKSHKDFFSKKILVLLGFWADTRELEDPDKVLREVVERELFSIRVGKKILN</sequence>
<dbReference type="PANTHER" id="PTHR33991">
    <property type="entry name" value="DNA REPAIR PROTEIN RECO"/>
    <property type="match status" value="1"/>
</dbReference>
<dbReference type="InterPro" id="IPR037278">
    <property type="entry name" value="ARFGAP/RecO"/>
</dbReference>
<evidence type="ECO:0000256" key="2">
    <source>
        <dbReference type="ARBA" id="ARBA00021310"/>
    </source>
</evidence>
<dbReference type="GO" id="GO:0006310">
    <property type="term" value="P:DNA recombination"/>
    <property type="evidence" value="ECO:0007669"/>
    <property type="project" value="UniProtKB-KW"/>
</dbReference>
<evidence type="ECO:0000259" key="7">
    <source>
        <dbReference type="Pfam" id="PF11967"/>
    </source>
</evidence>
<keyword evidence="5" id="KW-0234">DNA repair</keyword>
<protein>
    <recommendedName>
        <fullName evidence="2">DNA repair protein RecO</fullName>
    </recommendedName>
    <alternativeName>
        <fullName evidence="6">Recombination protein O</fullName>
    </alternativeName>
</protein>
<dbReference type="STRING" id="1802519.A2961_02745"/>
<dbReference type="SUPFAM" id="SSF50249">
    <property type="entry name" value="Nucleic acid-binding proteins"/>
    <property type="match status" value="1"/>
</dbReference>
<dbReference type="InterPro" id="IPR003717">
    <property type="entry name" value="RecO"/>
</dbReference>
<dbReference type="PANTHER" id="PTHR33991:SF1">
    <property type="entry name" value="DNA REPAIR PROTEIN RECO"/>
    <property type="match status" value="1"/>
</dbReference>
<name>A0A1F8BF62_9BACT</name>
<dbReference type="InterPro" id="IPR042242">
    <property type="entry name" value="RecO_C"/>
</dbReference>
<feature type="domain" description="DNA replication/recombination mediator RecO N-terminal" evidence="7">
    <location>
        <begin position="1"/>
        <end position="79"/>
    </location>
</feature>
<keyword evidence="3" id="KW-0227">DNA damage</keyword>
<dbReference type="SUPFAM" id="SSF57863">
    <property type="entry name" value="ArfGap/RecO-like zinc finger"/>
    <property type="match status" value="1"/>
</dbReference>
<gene>
    <name evidence="8" type="ORF">A2961_02745</name>
</gene>
<keyword evidence="4" id="KW-0233">DNA recombination</keyword>
<evidence type="ECO:0000256" key="5">
    <source>
        <dbReference type="ARBA" id="ARBA00023204"/>
    </source>
</evidence>
<proteinExistence type="inferred from homology"/>
<comment type="similarity">
    <text evidence="1">Belongs to the RecO family.</text>
</comment>
<dbReference type="InterPro" id="IPR012340">
    <property type="entry name" value="NA-bd_OB-fold"/>
</dbReference>
<reference evidence="8 9" key="1">
    <citation type="journal article" date="2016" name="Nat. Commun.">
        <title>Thousands of microbial genomes shed light on interconnected biogeochemical processes in an aquifer system.</title>
        <authorList>
            <person name="Anantharaman K."/>
            <person name="Brown C.T."/>
            <person name="Hug L.A."/>
            <person name="Sharon I."/>
            <person name="Castelle C.J."/>
            <person name="Probst A.J."/>
            <person name="Thomas B.C."/>
            <person name="Singh A."/>
            <person name="Wilkins M.J."/>
            <person name="Karaoz U."/>
            <person name="Brodie E.L."/>
            <person name="Williams K.H."/>
            <person name="Hubbard S.S."/>
            <person name="Banfield J.F."/>
        </authorList>
    </citation>
    <scope>NUCLEOTIDE SEQUENCE [LARGE SCALE GENOMIC DNA]</scope>
</reference>
<dbReference type="EMBL" id="MGHF01000030">
    <property type="protein sequence ID" value="OGM61958.1"/>
    <property type="molecule type" value="Genomic_DNA"/>
</dbReference>
<accession>A0A1F8BF62</accession>
<comment type="caution">
    <text evidence="8">The sequence shown here is derived from an EMBL/GenBank/DDBJ whole genome shotgun (WGS) entry which is preliminary data.</text>
</comment>
<evidence type="ECO:0000256" key="3">
    <source>
        <dbReference type="ARBA" id="ARBA00022763"/>
    </source>
</evidence>
<evidence type="ECO:0000256" key="4">
    <source>
        <dbReference type="ARBA" id="ARBA00023172"/>
    </source>
</evidence>
<dbReference type="Gene3D" id="2.40.50.140">
    <property type="entry name" value="Nucleic acid-binding proteins"/>
    <property type="match status" value="1"/>
</dbReference>
<dbReference type="InterPro" id="IPR022572">
    <property type="entry name" value="DNA_rep/recomb_RecO_N"/>
</dbReference>
<dbReference type="Pfam" id="PF02565">
    <property type="entry name" value="RecO_C"/>
    <property type="match status" value="1"/>
</dbReference>
<dbReference type="GO" id="GO:0006302">
    <property type="term" value="P:double-strand break repair"/>
    <property type="evidence" value="ECO:0007669"/>
    <property type="project" value="TreeGrafter"/>
</dbReference>
<dbReference type="Pfam" id="PF11967">
    <property type="entry name" value="RecO_N"/>
    <property type="match status" value="1"/>
</dbReference>
<evidence type="ECO:0000256" key="6">
    <source>
        <dbReference type="ARBA" id="ARBA00033409"/>
    </source>
</evidence>
<organism evidence="8 9">
    <name type="scientific">Candidatus Woesebacteria bacterium RIFCSPLOWO2_01_FULL_39_21</name>
    <dbReference type="NCBI Taxonomy" id="1802519"/>
    <lineage>
        <taxon>Bacteria</taxon>
        <taxon>Candidatus Woeseibacteriota</taxon>
    </lineage>
</organism>
<dbReference type="Proteomes" id="UP000177082">
    <property type="component" value="Unassembled WGS sequence"/>
</dbReference>
<evidence type="ECO:0000256" key="1">
    <source>
        <dbReference type="ARBA" id="ARBA00007452"/>
    </source>
</evidence>
<dbReference type="Gene3D" id="1.20.1440.120">
    <property type="entry name" value="Recombination protein O, C-terminal domain"/>
    <property type="match status" value="1"/>
</dbReference>
<dbReference type="AlphaFoldDB" id="A0A1F8BF62"/>
<evidence type="ECO:0000313" key="8">
    <source>
        <dbReference type="EMBL" id="OGM61958.1"/>
    </source>
</evidence>
<dbReference type="NCBIfam" id="TIGR00613">
    <property type="entry name" value="reco"/>
    <property type="match status" value="1"/>
</dbReference>
<evidence type="ECO:0000313" key="9">
    <source>
        <dbReference type="Proteomes" id="UP000177082"/>
    </source>
</evidence>